<accession>A0A8S1N301</accession>
<comment type="caution">
    <text evidence="2">The sequence shown here is derived from an EMBL/GenBank/DDBJ whole genome shotgun (WGS) entry which is preliminary data.</text>
</comment>
<feature type="compositionally biased region" description="Basic and acidic residues" evidence="1">
    <location>
        <begin position="39"/>
        <end position="53"/>
    </location>
</feature>
<dbReference type="EMBL" id="CAJJDM010000074">
    <property type="protein sequence ID" value="CAD8084053.1"/>
    <property type="molecule type" value="Genomic_DNA"/>
</dbReference>
<sequence length="226" mass="27073">MPPKQQRVPIKRPQIKKQAKQVNQNLNQQDTESYGYESEYQHEREKERPQQTDKELNQDMLSKMLIPNNPQAPKNITQYDYLQRKVTTKHYDCIKLMNWIDGEIIHKDSNEAKIQEELQEKKQALIKEAQRNQELEDPGAYKYLEAIKQTMRNKFNYNAGKPRLKEEQLEKEEFQLNLHQVILQKVKLLNGKSLMPTSRIRLRKKIQKIKDYKSDNTVYKPSFKRC</sequence>
<feature type="compositionally biased region" description="Polar residues" evidence="1">
    <location>
        <begin position="20"/>
        <end position="32"/>
    </location>
</feature>
<feature type="region of interest" description="Disordered" evidence="1">
    <location>
        <begin position="1"/>
        <end position="53"/>
    </location>
</feature>
<dbReference type="AlphaFoldDB" id="A0A8S1N301"/>
<evidence type="ECO:0000256" key="1">
    <source>
        <dbReference type="SAM" id="MobiDB-lite"/>
    </source>
</evidence>
<protein>
    <submittedName>
        <fullName evidence="2">Uncharacterized protein</fullName>
    </submittedName>
</protein>
<gene>
    <name evidence="2" type="ORF">PPRIM_AZ9-3.1.T0710153</name>
</gene>
<feature type="compositionally biased region" description="Basic residues" evidence="1">
    <location>
        <begin position="9"/>
        <end position="19"/>
    </location>
</feature>
<name>A0A8S1N301_PARPR</name>
<evidence type="ECO:0000313" key="3">
    <source>
        <dbReference type="Proteomes" id="UP000688137"/>
    </source>
</evidence>
<dbReference type="Proteomes" id="UP000688137">
    <property type="component" value="Unassembled WGS sequence"/>
</dbReference>
<organism evidence="2 3">
    <name type="scientific">Paramecium primaurelia</name>
    <dbReference type="NCBI Taxonomy" id="5886"/>
    <lineage>
        <taxon>Eukaryota</taxon>
        <taxon>Sar</taxon>
        <taxon>Alveolata</taxon>
        <taxon>Ciliophora</taxon>
        <taxon>Intramacronucleata</taxon>
        <taxon>Oligohymenophorea</taxon>
        <taxon>Peniculida</taxon>
        <taxon>Parameciidae</taxon>
        <taxon>Paramecium</taxon>
    </lineage>
</organism>
<proteinExistence type="predicted"/>
<reference evidence="2" key="1">
    <citation type="submission" date="2021-01" db="EMBL/GenBank/DDBJ databases">
        <authorList>
            <consortium name="Genoscope - CEA"/>
            <person name="William W."/>
        </authorList>
    </citation>
    <scope>NUCLEOTIDE SEQUENCE</scope>
</reference>
<evidence type="ECO:0000313" key="2">
    <source>
        <dbReference type="EMBL" id="CAD8084053.1"/>
    </source>
</evidence>
<keyword evidence="3" id="KW-1185">Reference proteome</keyword>